<keyword evidence="1" id="KW-0812">Transmembrane</keyword>
<dbReference type="RefSeq" id="WP_206596132.1">
    <property type="nucleotide sequence ID" value="NZ_JAFKCS010000033.1"/>
</dbReference>
<keyword evidence="1" id="KW-1133">Transmembrane helix</keyword>
<reference evidence="2 3" key="1">
    <citation type="submission" date="2021-03" db="EMBL/GenBank/DDBJ databases">
        <title>novel species isolated from a fishpond in China.</title>
        <authorList>
            <person name="Lu H."/>
            <person name="Cai Z."/>
        </authorList>
    </citation>
    <scope>NUCLEOTIDE SEQUENCE [LARGE SCALE GENOMIC DNA]</scope>
    <source>
        <strain evidence="2 3">Y57</strain>
    </source>
</reference>
<sequence length="56" mass="6582">MMAKYGNIVVTFAWWWRPYAFGLLLTAMITGLEPDWHKVERMADKAIRIKIEGRKA</sequence>
<proteinExistence type="predicted"/>
<dbReference type="Proteomes" id="UP000663992">
    <property type="component" value="Unassembled WGS sequence"/>
</dbReference>
<name>A0ABS3D1D9_9ALTE</name>
<protein>
    <submittedName>
        <fullName evidence="2">Uncharacterized protein</fullName>
    </submittedName>
</protein>
<evidence type="ECO:0000313" key="2">
    <source>
        <dbReference type="EMBL" id="MBN7822181.1"/>
    </source>
</evidence>
<dbReference type="EMBL" id="JAFKCS010000033">
    <property type="protein sequence ID" value="MBN7822181.1"/>
    <property type="molecule type" value="Genomic_DNA"/>
</dbReference>
<accession>A0ABS3D1D9</accession>
<feature type="transmembrane region" description="Helical" evidence="1">
    <location>
        <begin position="12"/>
        <end position="32"/>
    </location>
</feature>
<gene>
    <name evidence="2" type="ORF">J0A65_20115</name>
</gene>
<evidence type="ECO:0000313" key="3">
    <source>
        <dbReference type="Proteomes" id="UP000663992"/>
    </source>
</evidence>
<organism evidence="2 3">
    <name type="scientific">Bowmanella yangjiangensis</name>
    <dbReference type="NCBI Taxonomy" id="2811230"/>
    <lineage>
        <taxon>Bacteria</taxon>
        <taxon>Pseudomonadati</taxon>
        <taxon>Pseudomonadota</taxon>
        <taxon>Gammaproteobacteria</taxon>
        <taxon>Alteromonadales</taxon>
        <taxon>Alteromonadaceae</taxon>
        <taxon>Bowmanella</taxon>
    </lineage>
</organism>
<keyword evidence="3" id="KW-1185">Reference proteome</keyword>
<keyword evidence="1" id="KW-0472">Membrane</keyword>
<evidence type="ECO:0000256" key="1">
    <source>
        <dbReference type="SAM" id="Phobius"/>
    </source>
</evidence>
<comment type="caution">
    <text evidence="2">The sequence shown here is derived from an EMBL/GenBank/DDBJ whole genome shotgun (WGS) entry which is preliminary data.</text>
</comment>